<dbReference type="InterPro" id="IPR050802">
    <property type="entry name" value="EF-GSTs"/>
</dbReference>
<dbReference type="OrthoDB" id="249703at2759"/>
<dbReference type="FunFam" id="3.30.70.1010:FF:000001">
    <property type="entry name" value="Elongation factor 1-gamma 1"/>
    <property type="match status" value="1"/>
</dbReference>
<evidence type="ECO:0000259" key="6">
    <source>
        <dbReference type="PROSITE" id="PS50040"/>
    </source>
</evidence>
<dbReference type="PANTHER" id="PTHR43986">
    <property type="entry name" value="ELONGATION FACTOR 1-GAMMA"/>
    <property type="match status" value="1"/>
</dbReference>
<name>A0A420H722_9PEZI</name>
<keyword evidence="3 4" id="KW-0648">Protein biosynthesis</keyword>
<dbReference type="GO" id="GO:0005737">
    <property type="term" value="C:cytoplasm"/>
    <property type="evidence" value="ECO:0007669"/>
    <property type="project" value="TreeGrafter"/>
</dbReference>
<dbReference type="Pfam" id="PF00647">
    <property type="entry name" value="EF1G"/>
    <property type="match status" value="1"/>
</dbReference>
<evidence type="ECO:0000256" key="2">
    <source>
        <dbReference type="ARBA" id="ARBA00022768"/>
    </source>
</evidence>
<dbReference type="Proteomes" id="UP000286134">
    <property type="component" value="Unassembled WGS sequence"/>
</dbReference>
<evidence type="ECO:0000313" key="8">
    <source>
        <dbReference type="EMBL" id="RKF53193.1"/>
    </source>
</evidence>
<dbReference type="SUPFAM" id="SSF47616">
    <property type="entry name" value="GST C-terminal domain-like"/>
    <property type="match status" value="1"/>
</dbReference>
<dbReference type="PROSITE" id="PS50405">
    <property type="entry name" value="GST_CTER"/>
    <property type="match status" value="1"/>
</dbReference>
<dbReference type="InterPro" id="IPR010987">
    <property type="entry name" value="Glutathione-S-Trfase_C-like"/>
</dbReference>
<dbReference type="CDD" id="cd03181">
    <property type="entry name" value="GST_C_EF1Bgamma_like"/>
    <property type="match status" value="1"/>
</dbReference>
<dbReference type="InterPro" id="IPR001662">
    <property type="entry name" value="EF1B_G_C"/>
</dbReference>
<proteinExistence type="inferred from homology"/>
<dbReference type="InterPro" id="IPR004046">
    <property type="entry name" value="GST_C"/>
</dbReference>
<dbReference type="PROSITE" id="PS50040">
    <property type="entry name" value="EF1G_C"/>
    <property type="match status" value="1"/>
</dbReference>
<dbReference type="InterPro" id="IPR036282">
    <property type="entry name" value="Glutathione-S-Trfase_C_sf"/>
</dbReference>
<dbReference type="GO" id="GO:0003746">
    <property type="term" value="F:translation elongation factor activity"/>
    <property type="evidence" value="ECO:0007669"/>
    <property type="project" value="UniProtKB-UniRule"/>
</dbReference>
<dbReference type="EMBL" id="MCFK01010783">
    <property type="protein sequence ID" value="RKF53193.1"/>
    <property type="molecule type" value="Genomic_DNA"/>
</dbReference>
<evidence type="ECO:0000256" key="5">
    <source>
        <dbReference type="SAM" id="MobiDB-lite"/>
    </source>
</evidence>
<dbReference type="STRING" id="212602.A0A420H722"/>
<dbReference type="Gene3D" id="3.30.70.1010">
    <property type="entry name" value="Translation elongation factor EF1B, gamma chain, conserved domain"/>
    <property type="match status" value="1"/>
</dbReference>
<evidence type="ECO:0000256" key="4">
    <source>
        <dbReference type="PROSITE-ProRule" id="PRU00519"/>
    </source>
</evidence>
<feature type="compositionally biased region" description="Basic and acidic residues" evidence="5">
    <location>
        <begin position="97"/>
        <end position="116"/>
    </location>
</feature>
<feature type="region of interest" description="Disordered" evidence="5">
    <location>
        <begin position="97"/>
        <end position="130"/>
    </location>
</feature>
<dbReference type="SMART" id="SM01183">
    <property type="entry name" value="EF1G"/>
    <property type="match status" value="1"/>
</dbReference>
<comment type="caution">
    <text evidence="8">The sequence shown here is derived from an EMBL/GenBank/DDBJ whole genome shotgun (WGS) entry which is preliminary data.</text>
</comment>
<dbReference type="Gene3D" id="1.20.1050.10">
    <property type="match status" value="1"/>
</dbReference>
<evidence type="ECO:0000256" key="3">
    <source>
        <dbReference type="ARBA" id="ARBA00022917"/>
    </source>
</evidence>
<keyword evidence="9" id="KW-1185">Reference proteome</keyword>
<dbReference type="AlphaFoldDB" id="A0A420H722"/>
<gene>
    <name evidence="8" type="ORF">OnM2_107029</name>
</gene>
<feature type="non-terminal residue" evidence="8">
    <location>
        <position position="1"/>
    </location>
</feature>
<keyword evidence="2 4" id="KW-0251">Elongation factor</keyword>
<dbReference type="Pfam" id="PF00043">
    <property type="entry name" value="GST_C"/>
    <property type="match status" value="1"/>
</dbReference>
<evidence type="ECO:0000259" key="7">
    <source>
        <dbReference type="PROSITE" id="PS50405"/>
    </source>
</evidence>
<dbReference type="SUPFAM" id="SSF89942">
    <property type="entry name" value="eEF1-gamma domain"/>
    <property type="match status" value="1"/>
</dbReference>
<feature type="domain" description="EF-1-gamma C-terminal" evidence="6">
    <location>
        <begin position="130"/>
        <end position="290"/>
    </location>
</feature>
<comment type="similarity">
    <text evidence="1">Belongs to the GST superfamily.</text>
</comment>
<dbReference type="InterPro" id="IPR036433">
    <property type="entry name" value="EF1B_G_C_sf"/>
</dbReference>
<sequence length="290" mass="33670">PYNKKASEEGIKKTIEYTSVFEDALLNNTFLVGERLTIADLFAASILSLCFRYIFDRKWRAANPNTTRWYETIVNQSIYSEVSEKYEFIDEPVKYQPPAKKETKKEADPKKKAKEVAEEEEDEEPAAPKAKHPLEALPKASVALDEWKRQYSNNETPKALKWFWENYKAEEYSLWKLDYKYNEELTQVFMSSNLIGGFFARLEASRKYIFGAASVYGGPNDSVIQGAFLVRGQDSQPAFEVAPDFESYKFTKLDHTKEEDKQFVDDQWTWEKPITVSGKEYPWADGKVFK</sequence>
<accession>A0A420H722</accession>
<organism evidence="8 9">
    <name type="scientific">Erysiphe neolycopersici</name>
    <dbReference type="NCBI Taxonomy" id="212602"/>
    <lineage>
        <taxon>Eukaryota</taxon>
        <taxon>Fungi</taxon>
        <taxon>Dikarya</taxon>
        <taxon>Ascomycota</taxon>
        <taxon>Pezizomycotina</taxon>
        <taxon>Leotiomycetes</taxon>
        <taxon>Erysiphales</taxon>
        <taxon>Erysiphaceae</taxon>
        <taxon>Erysiphe</taxon>
    </lineage>
</organism>
<evidence type="ECO:0000313" key="9">
    <source>
        <dbReference type="Proteomes" id="UP000286134"/>
    </source>
</evidence>
<evidence type="ECO:0000256" key="1">
    <source>
        <dbReference type="ARBA" id="ARBA00007409"/>
    </source>
</evidence>
<dbReference type="PANTHER" id="PTHR43986:SF1">
    <property type="entry name" value="ELONGATION FACTOR 1-GAMMA"/>
    <property type="match status" value="1"/>
</dbReference>
<feature type="domain" description="GST C-terminal" evidence="7">
    <location>
        <begin position="1"/>
        <end position="96"/>
    </location>
</feature>
<protein>
    <submittedName>
        <fullName evidence="8">Elongation factor 1-gamma 1</fullName>
    </submittedName>
</protein>
<dbReference type="GO" id="GO:0005634">
    <property type="term" value="C:nucleus"/>
    <property type="evidence" value="ECO:0007669"/>
    <property type="project" value="TreeGrafter"/>
</dbReference>
<reference evidence="8 9" key="1">
    <citation type="journal article" date="2018" name="BMC Genomics">
        <title>Comparative genome analyses reveal sequence features reflecting distinct modes of host-adaptation between dicot and monocot powdery mildew.</title>
        <authorList>
            <person name="Wu Y."/>
            <person name="Ma X."/>
            <person name="Pan Z."/>
            <person name="Kale S.D."/>
            <person name="Song Y."/>
            <person name="King H."/>
            <person name="Zhang Q."/>
            <person name="Presley C."/>
            <person name="Deng X."/>
            <person name="Wei C.I."/>
            <person name="Xiao S."/>
        </authorList>
    </citation>
    <scope>NUCLEOTIDE SEQUENCE [LARGE SCALE GENOMIC DNA]</scope>
    <source>
        <strain evidence="8">UMSG2</strain>
    </source>
</reference>